<organism evidence="1 2">
    <name type="scientific">Tectimicrobiota bacterium</name>
    <dbReference type="NCBI Taxonomy" id="2528274"/>
    <lineage>
        <taxon>Bacteria</taxon>
        <taxon>Pseudomonadati</taxon>
        <taxon>Nitrospinota/Tectimicrobiota group</taxon>
        <taxon>Candidatus Tectimicrobiota</taxon>
    </lineage>
</organism>
<name>A0A933GP85_UNCTE</name>
<reference evidence="1" key="1">
    <citation type="submission" date="2020-07" db="EMBL/GenBank/DDBJ databases">
        <title>Huge and variable diversity of episymbiotic CPR bacteria and DPANN archaea in groundwater ecosystems.</title>
        <authorList>
            <person name="He C.Y."/>
            <person name="Keren R."/>
            <person name="Whittaker M."/>
            <person name="Farag I.F."/>
            <person name="Doudna J."/>
            <person name="Cate J.H.D."/>
            <person name="Banfield J.F."/>
        </authorList>
    </citation>
    <scope>NUCLEOTIDE SEQUENCE</scope>
    <source>
        <strain evidence="1">NC_groundwater_1482_Ag_S-0.65um_47_24</strain>
    </source>
</reference>
<proteinExistence type="predicted"/>
<dbReference type="AlphaFoldDB" id="A0A933GP85"/>
<accession>A0A933GP85</accession>
<protein>
    <submittedName>
        <fullName evidence="1">Uncharacterized protein</fullName>
    </submittedName>
</protein>
<dbReference type="Proteomes" id="UP000772181">
    <property type="component" value="Unassembled WGS sequence"/>
</dbReference>
<sequence length="47" mass="5312">MFKDYTEDELAGIKAKYGTPGDVLEAPMMIGLKGVDMMRHCINVCYR</sequence>
<gene>
    <name evidence="1" type="ORF">HY730_08170</name>
</gene>
<evidence type="ECO:0000313" key="1">
    <source>
        <dbReference type="EMBL" id="MBI4596334.1"/>
    </source>
</evidence>
<dbReference type="EMBL" id="JACQWF010000360">
    <property type="protein sequence ID" value="MBI4596334.1"/>
    <property type="molecule type" value="Genomic_DNA"/>
</dbReference>
<comment type="caution">
    <text evidence="1">The sequence shown here is derived from an EMBL/GenBank/DDBJ whole genome shotgun (WGS) entry which is preliminary data.</text>
</comment>
<evidence type="ECO:0000313" key="2">
    <source>
        <dbReference type="Proteomes" id="UP000772181"/>
    </source>
</evidence>